<gene>
    <name evidence="2" type="ORF">GCM10023196_039170</name>
</gene>
<dbReference type="RefSeq" id="WP_345432323.1">
    <property type="nucleotide sequence ID" value="NZ_BAABHK010000005.1"/>
</dbReference>
<comment type="caution">
    <text evidence="2">The sequence shown here is derived from an EMBL/GenBank/DDBJ whole genome shotgun (WGS) entry which is preliminary data.</text>
</comment>
<feature type="compositionally biased region" description="Basic and acidic residues" evidence="1">
    <location>
        <begin position="48"/>
        <end position="63"/>
    </location>
</feature>
<sequence length="63" mass="7097">MHGNGYVNADQRVNLAAALPALETMAAVPDRPQNEEMAGHTRHPWPPEPHDRSERPTKEDRDD</sequence>
<evidence type="ECO:0000313" key="2">
    <source>
        <dbReference type="EMBL" id="GAA4627351.1"/>
    </source>
</evidence>
<dbReference type="EMBL" id="BAABHK010000005">
    <property type="protein sequence ID" value="GAA4627351.1"/>
    <property type="molecule type" value="Genomic_DNA"/>
</dbReference>
<name>A0ABP8UDI3_9ACTN</name>
<accession>A0ABP8UDI3</accession>
<organism evidence="2 3">
    <name type="scientific">Actinoallomurus vinaceus</name>
    <dbReference type="NCBI Taxonomy" id="1080074"/>
    <lineage>
        <taxon>Bacteria</taxon>
        <taxon>Bacillati</taxon>
        <taxon>Actinomycetota</taxon>
        <taxon>Actinomycetes</taxon>
        <taxon>Streptosporangiales</taxon>
        <taxon>Thermomonosporaceae</taxon>
        <taxon>Actinoallomurus</taxon>
    </lineage>
</organism>
<keyword evidence="3" id="KW-1185">Reference proteome</keyword>
<proteinExistence type="predicted"/>
<evidence type="ECO:0000256" key="1">
    <source>
        <dbReference type="SAM" id="MobiDB-lite"/>
    </source>
</evidence>
<protein>
    <submittedName>
        <fullName evidence="2">Uncharacterized protein</fullName>
    </submittedName>
</protein>
<dbReference type="Proteomes" id="UP001501442">
    <property type="component" value="Unassembled WGS sequence"/>
</dbReference>
<reference evidence="3" key="1">
    <citation type="journal article" date="2019" name="Int. J. Syst. Evol. Microbiol.">
        <title>The Global Catalogue of Microorganisms (GCM) 10K type strain sequencing project: providing services to taxonomists for standard genome sequencing and annotation.</title>
        <authorList>
            <consortium name="The Broad Institute Genomics Platform"/>
            <consortium name="The Broad Institute Genome Sequencing Center for Infectious Disease"/>
            <person name="Wu L."/>
            <person name="Ma J."/>
        </authorList>
    </citation>
    <scope>NUCLEOTIDE SEQUENCE [LARGE SCALE GENOMIC DNA]</scope>
    <source>
        <strain evidence="3">JCM 17939</strain>
    </source>
</reference>
<feature type="region of interest" description="Disordered" evidence="1">
    <location>
        <begin position="26"/>
        <end position="63"/>
    </location>
</feature>
<evidence type="ECO:0000313" key="3">
    <source>
        <dbReference type="Proteomes" id="UP001501442"/>
    </source>
</evidence>